<evidence type="ECO:0000256" key="6">
    <source>
        <dbReference type="ARBA" id="ARBA00033271"/>
    </source>
</evidence>
<evidence type="ECO:0000256" key="3">
    <source>
        <dbReference type="ARBA" id="ARBA00013192"/>
    </source>
</evidence>
<dbReference type="OrthoDB" id="4406415at2"/>
<dbReference type="AlphaFoldDB" id="A0A2P8HBN5"/>
<organism evidence="10 11">
    <name type="scientific">Salsuginibacillus halophilus</name>
    <dbReference type="NCBI Taxonomy" id="517424"/>
    <lineage>
        <taxon>Bacteria</taxon>
        <taxon>Bacillati</taxon>
        <taxon>Bacillota</taxon>
        <taxon>Bacilli</taxon>
        <taxon>Bacillales</taxon>
        <taxon>Bacillaceae</taxon>
        <taxon>Salsuginibacillus</taxon>
    </lineage>
</organism>
<gene>
    <name evidence="8" type="primary">ectC</name>
    <name evidence="10" type="ORF">B0H94_110113</name>
</gene>
<proteinExistence type="inferred from homology"/>
<dbReference type="CDD" id="cd06978">
    <property type="entry name" value="cupin_EctC"/>
    <property type="match status" value="1"/>
</dbReference>
<evidence type="ECO:0000256" key="8">
    <source>
        <dbReference type="HAMAP-Rule" id="MF_01255"/>
    </source>
</evidence>
<dbReference type="PANTHER" id="PTHR39289">
    <property type="match status" value="1"/>
</dbReference>
<dbReference type="InterPro" id="IPR011051">
    <property type="entry name" value="RmlC_Cupin_sf"/>
</dbReference>
<evidence type="ECO:0000313" key="10">
    <source>
        <dbReference type="EMBL" id="PSL43637.1"/>
    </source>
</evidence>
<dbReference type="NCBIfam" id="NF009806">
    <property type="entry name" value="PRK13290.1"/>
    <property type="match status" value="1"/>
</dbReference>
<evidence type="ECO:0000256" key="9">
    <source>
        <dbReference type="SAM" id="MobiDB-lite"/>
    </source>
</evidence>
<evidence type="ECO:0000256" key="7">
    <source>
        <dbReference type="ARBA" id="ARBA00048714"/>
    </source>
</evidence>
<accession>A0A2P8HBN5</accession>
<dbReference type="GO" id="GO:0033990">
    <property type="term" value="F:ectoine synthase activity"/>
    <property type="evidence" value="ECO:0007669"/>
    <property type="project" value="UniProtKB-EC"/>
</dbReference>
<dbReference type="EMBL" id="PYAV01000010">
    <property type="protein sequence ID" value="PSL43637.1"/>
    <property type="molecule type" value="Genomic_DNA"/>
</dbReference>
<dbReference type="Proteomes" id="UP000242310">
    <property type="component" value="Unassembled WGS sequence"/>
</dbReference>
<evidence type="ECO:0000256" key="5">
    <source>
        <dbReference type="ARBA" id="ARBA00023239"/>
    </source>
</evidence>
<comment type="similarity">
    <text evidence="2 8">Belongs to the ectoine synthase family.</text>
</comment>
<dbReference type="InterPro" id="IPR014710">
    <property type="entry name" value="RmlC-like_jellyroll"/>
</dbReference>
<dbReference type="Pfam" id="PF06339">
    <property type="entry name" value="Ectoine_synth"/>
    <property type="match status" value="1"/>
</dbReference>
<dbReference type="UniPathway" id="UPA00067">
    <property type="reaction ID" value="UER00123"/>
</dbReference>
<feature type="region of interest" description="Disordered" evidence="9">
    <location>
        <begin position="117"/>
        <end position="139"/>
    </location>
</feature>
<name>A0A2P8HBN5_9BACI</name>
<dbReference type="EC" id="4.2.1.108" evidence="3 8"/>
<evidence type="ECO:0000256" key="1">
    <source>
        <dbReference type="ARBA" id="ARBA00005181"/>
    </source>
</evidence>
<dbReference type="GO" id="GO:0019491">
    <property type="term" value="P:ectoine biosynthetic process"/>
    <property type="evidence" value="ECO:0007669"/>
    <property type="project" value="UniProtKB-UniRule"/>
</dbReference>
<keyword evidence="5 8" id="KW-0456">Lyase</keyword>
<comment type="function">
    <text evidence="8">Catalyzes the circularization of gamma-N-acetyl-alpha,gamma-diaminobutyric acid (ADABA) to ectoine (1,4,5,6-tetrahydro-2-methyl-4-pyrimidine carboxylic acid), which is an excellent osmoprotectant.</text>
</comment>
<comment type="caution">
    <text evidence="10">The sequence shown here is derived from an EMBL/GenBank/DDBJ whole genome shotgun (WGS) entry which is preliminary data.</text>
</comment>
<dbReference type="PANTHER" id="PTHR39289:SF1">
    <property type="entry name" value="L-ECTOINE SYNTHASE"/>
    <property type="match status" value="1"/>
</dbReference>
<dbReference type="Gene3D" id="2.60.120.10">
    <property type="entry name" value="Jelly Rolls"/>
    <property type="match status" value="1"/>
</dbReference>
<evidence type="ECO:0000256" key="4">
    <source>
        <dbReference type="ARBA" id="ARBA00019707"/>
    </source>
</evidence>
<dbReference type="InterPro" id="IPR010462">
    <property type="entry name" value="Ectoine_synth"/>
</dbReference>
<reference evidence="10 11" key="1">
    <citation type="submission" date="2018-03" db="EMBL/GenBank/DDBJ databases">
        <title>Genomic Encyclopedia of Type Strains, Phase III (KMG-III): the genomes of soil and plant-associated and newly described type strains.</title>
        <authorList>
            <person name="Whitman W."/>
        </authorList>
    </citation>
    <scope>NUCLEOTIDE SEQUENCE [LARGE SCALE GENOMIC DNA]</scope>
    <source>
        <strain evidence="10 11">CGMCC 1.07653</strain>
    </source>
</reference>
<dbReference type="RefSeq" id="WP_106589296.1">
    <property type="nucleotide sequence ID" value="NZ_PYAV01000010.1"/>
</dbReference>
<keyword evidence="11" id="KW-1185">Reference proteome</keyword>
<comment type="pathway">
    <text evidence="1 8">Amine and polyamine biosynthesis; ectoine biosynthesis; L-ectoine from L-aspartate 4-semialdehyde: step 3/3.</text>
</comment>
<protein>
    <recommendedName>
        <fullName evidence="4 8">L-ectoine synthase</fullName>
        <ecNumber evidence="3 8">4.2.1.108</ecNumber>
    </recommendedName>
    <alternativeName>
        <fullName evidence="6 8">N-acetyldiaminobutyrate dehydratase</fullName>
    </alternativeName>
</protein>
<evidence type="ECO:0000256" key="2">
    <source>
        <dbReference type="ARBA" id="ARBA00009637"/>
    </source>
</evidence>
<sequence>MKVVKLEDIINTEQEVDGGNWVSRRLLLKKDGMGYSVHDTIIRAGTETHIWYQNHLEAVYCIDGEGEVETLSDNKVHPISANTIYALDEHDEHMLRAKTDMRMVCVFNPPISGREIHDENGVYPADVDEDTPSASKKAQ</sequence>
<comment type="catalytic activity">
    <reaction evidence="7 8">
        <text>(2S)-4-acetamido-2-aminobutanoate = L-ectoine + H2O</text>
        <dbReference type="Rhea" id="RHEA:17281"/>
        <dbReference type="ChEBI" id="CHEBI:15377"/>
        <dbReference type="ChEBI" id="CHEBI:58515"/>
        <dbReference type="ChEBI" id="CHEBI:58929"/>
        <dbReference type="EC" id="4.2.1.108"/>
    </reaction>
</comment>
<dbReference type="HAMAP" id="MF_01255">
    <property type="entry name" value="Ectoine_synth"/>
    <property type="match status" value="1"/>
</dbReference>
<evidence type="ECO:0000313" key="11">
    <source>
        <dbReference type="Proteomes" id="UP000242310"/>
    </source>
</evidence>
<dbReference type="SUPFAM" id="SSF51182">
    <property type="entry name" value="RmlC-like cupins"/>
    <property type="match status" value="1"/>
</dbReference>